<reference evidence="2" key="1">
    <citation type="submission" date="2015-07" db="EMBL/GenBank/DDBJ databases">
        <title>Transcriptome Assembly of Anthurium amnicola.</title>
        <authorList>
            <person name="Suzuki J."/>
        </authorList>
    </citation>
    <scope>NUCLEOTIDE SEQUENCE</scope>
</reference>
<evidence type="ECO:0000313" key="2">
    <source>
        <dbReference type="EMBL" id="JAT66475.1"/>
    </source>
</evidence>
<organism evidence="2">
    <name type="scientific">Anthurium amnicola</name>
    <dbReference type="NCBI Taxonomy" id="1678845"/>
    <lineage>
        <taxon>Eukaryota</taxon>
        <taxon>Viridiplantae</taxon>
        <taxon>Streptophyta</taxon>
        <taxon>Embryophyta</taxon>
        <taxon>Tracheophyta</taxon>
        <taxon>Spermatophyta</taxon>
        <taxon>Magnoliopsida</taxon>
        <taxon>Liliopsida</taxon>
        <taxon>Araceae</taxon>
        <taxon>Pothoideae</taxon>
        <taxon>Potheae</taxon>
        <taxon>Anthurium</taxon>
    </lineage>
</organism>
<feature type="non-terminal residue" evidence="2">
    <location>
        <position position="1"/>
    </location>
</feature>
<name>A0A1D1ZIB6_9ARAE</name>
<feature type="region of interest" description="Disordered" evidence="1">
    <location>
        <begin position="1"/>
        <end position="35"/>
    </location>
</feature>
<feature type="non-terminal residue" evidence="2">
    <location>
        <position position="122"/>
    </location>
</feature>
<dbReference type="EMBL" id="GDJX01001461">
    <property type="protein sequence ID" value="JAT66475.1"/>
    <property type="molecule type" value="Transcribed_RNA"/>
</dbReference>
<gene>
    <name evidence="2" type="primary">cdd_1</name>
    <name evidence="2" type="ORF">g.43488</name>
</gene>
<dbReference type="AlphaFoldDB" id="A0A1D1ZIB6"/>
<protein>
    <submittedName>
        <fullName evidence="2">Cytidine deaminase</fullName>
    </submittedName>
</protein>
<proteinExistence type="predicted"/>
<evidence type="ECO:0000256" key="1">
    <source>
        <dbReference type="SAM" id="MobiDB-lite"/>
    </source>
</evidence>
<sequence>RQKLRQPVDYELCAPRRPGISQRPQPAKSAGSASHTGAFDEADVCVDVDAVAEAELTDPFLSSITPLPPLDAAVLLHSNLAGRRHGLPASPFLLVSSAPEADPQARLLQSCIPCGHGRRRRR</sequence>
<accession>A0A1D1ZIB6</accession>